<dbReference type="Pfam" id="PF06003">
    <property type="entry name" value="SMN_Tudor"/>
    <property type="match status" value="1"/>
</dbReference>
<dbReference type="AlphaFoldDB" id="A0ABD0L9U2"/>
<evidence type="ECO:0000256" key="8">
    <source>
        <dbReference type="ARBA" id="ARBA00034695"/>
    </source>
</evidence>
<sequence length="242" mass="26462">MAGTESMVLFQRGDEEEYDSDAWDDTALIEAYDAAVAPLKAKLAEHTGDSSILDAGHRLTHGTQHKKKKNKKKKSKKKQQVMGWRVGDHCQAVYTEDGEIYEGKIISISPESNTCVVRYLGYGNEEEQSLEDLMPSAVSATKRPKHQRNDSVSCSEMPMPGGGAFGFPHPGINSASSMHLPTMPPPPPPMPTDEAPDENEALCSMLLSWYMSGYHTGYYQGLRQGRHSDVNGSAASAMGPSR</sequence>
<dbReference type="PANTHER" id="PTHR39267">
    <property type="entry name" value="SURVIVAL MOTOR NEURON-LIKE PROTEIN 1"/>
    <property type="match status" value="1"/>
</dbReference>
<evidence type="ECO:0000256" key="6">
    <source>
        <dbReference type="ARBA" id="ARBA00023187"/>
    </source>
</evidence>
<dbReference type="Proteomes" id="UP001519460">
    <property type="component" value="Unassembled WGS sequence"/>
</dbReference>
<proteinExistence type="inferred from homology"/>
<comment type="similarity">
    <text evidence="3">Belongs to the SMN family.</text>
</comment>
<dbReference type="Gene3D" id="2.30.30.140">
    <property type="match status" value="1"/>
</dbReference>
<feature type="region of interest" description="Disordered" evidence="9">
    <location>
        <begin position="1"/>
        <end position="20"/>
    </location>
</feature>
<keyword evidence="6" id="KW-0508">mRNA splicing</keyword>
<evidence type="ECO:0000256" key="7">
    <source>
        <dbReference type="ARBA" id="ARBA00023242"/>
    </source>
</evidence>
<dbReference type="GO" id="GO:0008380">
    <property type="term" value="P:RNA splicing"/>
    <property type="evidence" value="ECO:0007669"/>
    <property type="project" value="UniProtKB-KW"/>
</dbReference>
<dbReference type="Pfam" id="PF20636">
    <property type="entry name" value="SMN_G2-BD"/>
    <property type="match status" value="1"/>
</dbReference>
<feature type="compositionally biased region" description="Basic residues" evidence="9">
    <location>
        <begin position="58"/>
        <end position="79"/>
    </location>
</feature>
<feature type="domain" description="Tudor" evidence="10">
    <location>
        <begin position="83"/>
        <end position="143"/>
    </location>
</feature>
<dbReference type="GO" id="GO:0097504">
    <property type="term" value="C:Gemini of Cajal bodies"/>
    <property type="evidence" value="ECO:0007669"/>
    <property type="project" value="UniProtKB-SubCell"/>
</dbReference>
<evidence type="ECO:0000256" key="1">
    <source>
        <dbReference type="ARBA" id="ARBA00004216"/>
    </source>
</evidence>
<dbReference type="GO" id="GO:0006397">
    <property type="term" value="P:mRNA processing"/>
    <property type="evidence" value="ECO:0007669"/>
    <property type="project" value="UniProtKB-KW"/>
</dbReference>
<dbReference type="SMART" id="SM00333">
    <property type="entry name" value="TUDOR"/>
    <property type="match status" value="1"/>
</dbReference>
<evidence type="ECO:0000256" key="5">
    <source>
        <dbReference type="ARBA" id="ARBA00022664"/>
    </source>
</evidence>
<dbReference type="InterPro" id="IPR040424">
    <property type="entry name" value="Smn1"/>
</dbReference>
<keyword evidence="4" id="KW-0963">Cytoplasm</keyword>
<dbReference type="EMBL" id="JACVVK020000070">
    <property type="protein sequence ID" value="KAK7496051.1"/>
    <property type="molecule type" value="Genomic_DNA"/>
</dbReference>
<dbReference type="InterPro" id="IPR010304">
    <property type="entry name" value="SMN_Tudor"/>
</dbReference>
<evidence type="ECO:0000259" key="10">
    <source>
        <dbReference type="PROSITE" id="PS50304"/>
    </source>
</evidence>
<evidence type="ECO:0000256" key="2">
    <source>
        <dbReference type="ARBA" id="ARBA00004408"/>
    </source>
</evidence>
<comment type="subcellular location">
    <subcellularLocation>
        <location evidence="1">Cytoplasm</location>
        <location evidence="1">Myofibril</location>
        <location evidence="1">Sarcomere</location>
        <location evidence="1">Z line</location>
    </subcellularLocation>
    <subcellularLocation>
        <location evidence="2">Nucleus</location>
        <location evidence="2">Cajal body</location>
    </subcellularLocation>
    <subcellularLocation>
        <location evidence="8">Nucleus</location>
        <location evidence="8">Gem</location>
    </subcellularLocation>
</comment>
<dbReference type="Pfam" id="PF20635">
    <property type="entry name" value="SMN_YG-box"/>
    <property type="match status" value="1"/>
</dbReference>
<dbReference type="Gene3D" id="3.40.190.10">
    <property type="entry name" value="Periplasmic binding protein-like II"/>
    <property type="match status" value="1"/>
</dbReference>
<name>A0ABD0L9U2_9CAEN</name>
<dbReference type="InterPro" id="IPR049481">
    <property type="entry name" value="SMN_G2-BD"/>
</dbReference>
<evidence type="ECO:0000313" key="12">
    <source>
        <dbReference type="Proteomes" id="UP001519460"/>
    </source>
</evidence>
<dbReference type="PROSITE" id="PS50304">
    <property type="entry name" value="TUDOR"/>
    <property type="match status" value="1"/>
</dbReference>
<dbReference type="InterPro" id="IPR047298">
    <property type="entry name" value="Tudor_SMN_eumet"/>
</dbReference>
<gene>
    <name evidence="11" type="ORF">BaRGS_00012752</name>
</gene>
<keyword evidence="5" id="KW-0507">mRNA processing</keyword>
<dbReference type="GO" id="GO:0015030">
    <property type="term" value="C:Cajal body"/>
    <property type="evidence" value="ECO:0007669"/>
    <property type="project" value="UniProtKB-SubCell"/>
</dbReference>
<dbReference type="CDD" id="cd22851">
    <property type="entry name" value="SMN_N"/>
    <property type="match status" value="1"/>
</dbReference>
<keyword evidence="7" id="KW-0539">Nucleus</keyword>
<evidence type="ECO:0000256" key="3">
    <source>
        <dbReference type="ARBA" id="ARBA00005371"/>
    </source>
</evidence>
<dbReference type="SUPFAM" id="SSF63748">
    <property type="entry name" value="Tudor/PWWP/MBT"/>
    <property type="match status" value="1"/>
</dbReference>
<dbReference type="InterPro" id="IPR047313">
    <property type="entry name" value="SMN_C"/>
</dbReference>
<organism evidence="11 12">
    <name type="scientific">Batillaria attramentaria</name>
    <dbReference type="NCBI Taxonomy" id="370345"/>
    <lineage>
        <taxon>Eukaryota</taxon>
        <taxon>Metazoa</taxon>
        <taxon>Spiralia</taxon>
        <taxon>Lophotrochozoa</taxon>
        <taxon>Mollusca</taxon>
        <taxon>Gastropoda</taxon>
        <taxon>Caenogastropoda</taxon>
        <taxon>Sorbeoconcha</taxon>
        <taxon>Cerithioidea</taxon>
        <taxon>Batillariidae</taxon>
        <taxon>Batillaria</taxon>
    </lineage>
</organism>
<reference evidence="11 12" key="1">
    <citation type="journal article" date="2023" name="Sci. Data">
        <title>Genome assembly of the Korean intertidal mud-creeper Batillaria attramentaria.</title>
        <authorList>
            <person name="Patra A.K."/>
            <person name="Ho P.T."/>
            <person name="Jun S."/>
            <person name="Lee S.J."/>
            <person name="Kim Y."/>
            <person name="Won Y.J."/>
        </authorList>
    </citation>
    <scope>NUCLEOTIDE SEQUENCE [LARGE SCALE GENOMIC DNA]</scope>
    <source>
        <strain evidence="11">Wonlab-2016</strain>
    </source>
</reference>
<evidence type="ECO:0000313" key="11">
    <source>
        <dbReference type="EMBL" id="KAK7496051.1"/>
    </source>
</evidence>
<dbReference type="InterPro" id="IPR002999">
    <property type="entry name" value="Tudor"/>
</dbReference>
<dbReference type="CDD" id="cd22852">
    <property type="entry name" value="SMN_C"/>
    <property type="match status" value="1"/>
</dbReference>
<feature type="region of interest" description="Disordered" evidence="9">
    <location>
        <begin position="50"/>
        <end position="81"/>
    </location>
</feature>
<dbReference type="CDD" id="cd20398">
    <property type="entry name" value="Tudor_SMN"/>
    <property type="match status" value="1"/>
</dbReference>
<keyword evidence="12" id="KW-1185">Reference proteome</keyword>
<protein>
    <recommendedName>
        <fullName evidence="10">Tudor domain-containing protein</fullName>
    </recommendedName>
</protein>
<evidence type="ECO:0000256" key="4">
    <source>
        <dbReference type="ARBA" id="ARBA00022490"/>
    </source>
</evidence>
<dbReference type="PANTHER" id="PTHR39267:SF1">
    <property type="entry name" value="SURVIVAL MOTOR NEURON PROTEIN"/>
    <property type="match status" value="1"/>
</dbReference>
<accession>A0ABD0L9U2</accession>
<comment type="caution">
    <text evidence="11">The sequence shown here is derived from an EMBL/GenBank/DDBJ whole genome shotgun (WGS) entry which is preliminary data.</text>
</comment>
<dbReference type="GO" id="GO:0030018">
    <property type="term" value="C:Z disc"/>
    <property type="evidence" value="ECO:0007669"/>
    <property type="project" value="UniProtKB-SubCell"/>
</dbReference>
<evidence type="ECO:0000256" key="9">
    <source>
        <dbReference type="SAM" id="MobiDB-lite"/>
    </source>
</evidence>